<dbReference type="Proteomes" id="UP001529510">
    <property type="component" value="Unassembled WGS sequence"/>
</dbReference>
<reference evidence="1 2" key="1">
    <citation type="submission" date="2024-05" db="EMBL/GenBank/DDBJ databases">
        <title>Genome sequencing and assembly of Indian major carp, Cirrhinus mrigala (Hamilton, 1822).</title>
        <authorList>
            <person name="Mohindra V."/>
            <person name="Chowdhury L.M."/>
            <person name="Lal K."/>
            <person name="Jena J.K."/>
        </authorList>
    </citation>
    <scope>NUCLEOTIDE SEQUENCE [LARGE SCALE GENOMIC DNA]</scope>
    <source>
        <strain evidence="1">CM1030</strain>
        <tissue evidence="1">Blood</tissue>
    </source>
</reference>
<accession>A0ABD0NUR6</accession>
<feature type="non-terminal residue" evidence="1">
    <location>
        <position position="67"/>
    </location>
</feature>
<dbReference type="AlphaFoldDB" id="A0ABD0NUR6"/>
<proteinExistence type="predicted"/>
<comment type="caution">
    <text evidence="1">The sequence shown here is derived from an EMBL/GenBank/DDBJ whole genome shotgun (WGS) entry which is preliminary data.</text>
</comment>
<dbReference type="EMBL" id="JAMKFB020000019">
    <property type="protein sequence ID" value="KAL0165634.1"/>
    <property type="molecule type" value="Genomic_DNA"/>
</dbReference>
<organism evidence="1 2">
    <name type="scientific">Cirrhinus mrigala</name>
    <name type="common">Mrigala</name>
    <dbReference type="NCBI Taxonomy" id="683832"/>
    <lineage>
        <taxon>Eukaryota</taxon>
        <taxon>Metazoa</taxon>
        <taxon>Chordata</taxon>
        <taxon>Craniata</taxon>
        <taxon>Vertebrata</taxon>
        <taxon>Euteleostomi</taxon>
        <taxon>Actinopterygii</taxon>
        <taxon>Neopterygii</taxon>
        <taxon>Teleostei</taxon>
        <taxon>Ostariophysi</taxon>
        <taxon>Cypriniformes</taxon>
        <taxon>Cyprinidae</taxon>
        <taxon>Labeoninae</taxon>
        <taxon>Labeonini</taxon>
        <taxon>Cirrhinus</taxon>
    </lineage>
</organism>
<keyword evidence="2" id="KW-1185">Reference proteome</keyword>
<name>A0ABD0NUR6_CIRMR</name>
<protein>
    <submittedName>
        <fullName evidence="1">Uncharacterized protein</fullName>
    </submittedName>
</protein>
<feature type="non-terminal residue" evidence="1">
    <location>
        <position position="1"/>
    </location>
</feature>
<gene>
    <name evidence="1" type="ORF">M9458_037478</name>
</gene>
<evidence type="ECO:0000313" key="1">
    <source>
        <dbReference type="EMBL" id="KAL0165634.1"/>
    </source>
</evidence>
<sequence>FPVIDILTPLIRNGPLVPIQCVVNGVKASQVHIKEKGQPVLTNVNDDAIQITRNQILITAEEWERRV</sequence>
<evidence type="ECO:0000313" key="2">
    <source>
        <dbReference type="Proteomes" id="UP001529510"/>
    </source>
</evidence>